<proteinExistence type="predicted"/>
<keyword evidence="2" id="KW-1185">Reference proteome</keyword>
<comment type="caution">
    <text evidence="1">The sequence shown here is derived from an EMBL/GenBank/DDBJ whole genome shotgun (WGS) entry which is preliminary data.</text>
</comment>
<accession>A0ACC0ZER6</accession>
<gene>
    <name evidence="1" type="ORF">Pint_01970</name>
</gene>
<organism evidence="1 2">
    <name type="scientific">Pistacia integerrima</name>
    <dbReference type="NCBI Taxonomy" id="434235"/>
    <lineage>
        <taxon>Eukaryota</taxon>
        <taxon>Viridiplantae</taxon>
        <taxon>Streptophyta</taxon>
        <taxon>Embryophyta</taxon>
        <taxon>Tracheophyta</taxon>
        <taxon>Spermatophyta</taxon>
        <taxon>Magnoliopsida</taxon>
        <taxon>eudicotyledons</taxon>
        <taxon>Gunneridae</taxon>
        <taxon>Pentapetalae</taxon>
        <taxon>rosids</taxon>
        <taxon>malvids</taxon>
        <taxon>Sapindales</taxon>
        <taxon>Anacardiaceae</taxon>
        <taxon>Pistacia</taxon>
    </lineage>
</organism>
<evidence type="ECO:0000313" key="1">
    <source>
        <dbReference type="EMBL" id="KAJ0051641.1"/>
    </source>
</evidence>
<dbReference type="EMBL" id="CM047736">
    <property type="protein sequence ID" value="KAJ0051641.1"/>
    <property type="molecule type" value="Genomic_DNA"/>
</dbReference>
<name>A0ACC0ZER6_9ROSI</name>
<sequence length="109" mass="12149">MPVATVVHHPVPLVPSLLSVPPPYLVSSPFPKLETLRLRFKHRPINFKISAGKKQVPALQSRKEEQGSEELLSLDNEKASEGHDLGWLPAFPHVFLASMSNFLFGYHIG</sequence>
<dbReference type="Proteomes" id="UP001163603">
    <property type="component" value="Chromosome 1"/>
</dbReference>
<protein>
    <submittedName>
        <fullName evidence="1">Uncharacterized protein</fullName>
    </submittedName>
</protein>
<evidence type="ECO:0000313" key="2">
    <source>
        <dbReference type="Proteomes" id="UP001163603"/>
    </source>
</evidence>
<reference evidence="2" key="1">
    <citation type="journal article" date="2023" name="G3 (Bethesda)">
        <title>Genome assembly and association tests identify interacting loci associated with vigor, precocity, and sex in interspecific pistachio rootstocks.</title>
        <authorList>
            <person name="Palmer W."/>
            <person name="Jacygrad E."/>
            <person name="Sagayaradj S."/>
            <person name="Cavanaugh K."/>
            <person name="Han R."/>
            <person name="Bertier L."/>
            <person name="Beede B."/>
            <person name="Kafkas S."/>
            <person name="Golino D."/>
            <person name="Preece J."/>
            <person name="Michelmore R."/>
        </authorList>
    </citation>
    <scope>NUCLEOTIDE SEQUENCE [LARGE SCALE GENOMIC DNA]</scope>
</reference>